<evidence type="ECO:0000313" key="1">
    <source>
        <dbReference type="EMBL" id="WUG92869.1"/>
    </source>
</evidence>
<dbReference type="Proteomes" id="UP001341259">
    <property type="component" value="Chromosome"/>
</dbReference>
<sequence>MGAIATAVYGALGTGRRGEVAEITHTWEDVEARLGQLILTAAAALDDLTGDARDTVDERLRFLVARVAA</sequence>
<accession>A0ABZ1NN23</accession>
<dbReference type="RefSeq" id="WP_328337253.1">
    <property type="nucleotide sequence ID" value="NZ_CP107906.1"/>
</dbReference>
<reference evidence="1 2" key="1">
    <citation type="submission" date="2022-10" db="EMBL/GenBank/DDBJ databases">
        <title>The complete genomes of actinobacterial strains from the NBC collection.</title>
        <authorList>
            <person name="Joergensen T.S."/>
            <person name="Alvarez Arevalo M."/>
            <person name="Sterndorff E.B."/>
            <person name="Faurdal D."/>
            <person name="Vuksanovic O."/>
            <person name="Mourched A.-S."/>
            <person name="Charusanti P."/>
            <person name="Shaw S."/>
            <person name="Blin K."/>
            <person name="Weber T."/>
        </authorList>
    </citation>
    <scope>NUCLEOTIDE SEQUENCE [LARGE SCALE GENOMIC DNA]</scope>
    <source>
        <strain evidence="1 2">NBC_00456</strain>
    </source>
</reference>
<keyword evidence="2" id="KW-1185">Reference proteome</keyword>
<gene>
    <name evidence="1" type="ORF">OHB29_07415</name>
</gene>
<evidence type="ECO:0000313" key="2">
    <source>
        <dbReference type="Proteomes" id="UP001341259"/>
    </source>
</evidence>
<dbReference type="EMBL" id="CP107906">
    <property type="protein sequence ID" value="WUG92869.1"/>
    <property type="molecule type" value="Genomic_DNA"/>
</dbReference>
<protein>
    <submittedName>
        <fullName evidence="1">Uncharacterized protein</fullName>
    </submittedName>
</protein>
<organism evidence="1 2">
    <name type="scientific">Streptomyces violaceus</name>
    <name type="common">Streptomyces venezuelae</name>
    <dbReference type="NCBI Taxonomy" id="1936"/>
    <lineage>
        <taxon>Bacteria</taxon>
        <taxon>Bacillati</taxon>
        <taxon>Actinomycetota</taxon>
        <taxon>Actinomycetes</taxon>
        <taxon>Kitasatosporales</taxon>
        <taxon>Streptomycetaceae</taxon>
        <taxon>Streptomyces</taxon>
    </lineage>
</organism>
<name>A0ABZ1NN23_STRVL</name>
<proteinExistence type="predicted"/>